<feature type="region of interest" description="Disordered" evidence="1">
    <location>
        <begin position="60"/>
        <end position="96"/>
    </location>
</feature>
<dbReference type="Proteomes" id="UP000696573">
    <property type="component" value="Unassembled WGS sequence"/>
</dbReference>
<organism evidence="2 3">
    <name type="scientific">Clonostachys rhizophaga</name>
    <dbReference type="NCBI Taxonomy" id="160324"/>
    <lineage>
        <taxon>Eukaryota</taxon>
        <taxon>Fungi</taxon>
        <taxon>Dikarya</taxon>
        <taxon>Ascomycota</taxon>
        <taxon>Pezizomycotina</taxon>
        <taxon>Sordariomycetes</taxon>
        <taxon>Hypocreomycetidae</taxon>
        <taxon>Hypocreales</taxon>
        <taxon>Bionectriaceae</taxon>
        <taxon>Clonostachys</taxon>
    </lineage>
</organism>
<dbReference type="AlphaFoldDB" id="A0A9N9VCK1"/>
<gene>
    <name evidence="2" type="ORF">CRHIZ90672A_00018763</name>
</gene>
<feature type="region of interest" description="Disordered" evidence="1">
    <location>
        <begin position="114"/>
        <end position="137"/>
    </location>
</feature>
<evidence type="ECO:0000256" key="1">
    <source>
        <dbReference type="SAM" id="MobiDB-lite"/>
    </source>
</evidence>
<feature type="compositionally biased region" description="Basic and acidic residues" evidence="1">
    <location>
        <begin position="60"/>
        <end position="76"/>
    </location>
</feature>
<dbReference type="EMBL" id="CABFNQ020000606">
    <property type="protein sequence ID" value="CAH0020038.1"/>
    <property type="molecule type" value="Genomic_DNA"/>
</dbReference>
<accession>A0A9N9VCK1</accession>
<comment type="caution">
    <text evidence="2">The sequence shown here is derived from an EMBL/GenBank/DDBJ whole genome shotgun (WGS) entry which is preliminary data.</text>
</comment>
<reference evidence="2" key="1">
    <citation type="submission" date="2021-10" db="EMBL/GenBank/DDBJ databases">
        <authorList>
            <person name="Piombo E."/>
        </authorList>
    </citation>
    <scope>NUCLEOTIDE SEQUENCE</scope>
</reference>
<proteinExistence type="predicted"/>
<feature type="compositionally biased region" description="Basic and acidic residues" evidence="1">
    <location>
        <begin position="86"/>
        <end position="96"/>
    </location>
</feature>
<feature type="compositionally biased region" description="Basic and acidic residues" evidence="1">
    <location>
        <begin position="116"/>
        <end position="137"/>
    </location>
</feature>
<sequence length="137" mass="16563">MDTGFHIPVSFESLDAQYLTFGYTRIGDTLTPIFPVGFRSALVPMWATVPAIFAVERYEAEKKKEKKKKEEERELEERELEEREAEVERREERAERGRGELQVWQREVWEWEQEVEGDKKEVWQRERAARRRERDCL</sequence>
<protein>
    <submittedName>
        <fullName evidence="2">Uncharacterized protein</fullName>
    </submittedName>
</protein>
<keyword evidence="3" id="KW-1185">Reference proteome</keyword>
<name>A0A9N9VCK1_9HYPO</name>
<evidence type="ECO:0000313" key="2">
    <source>
        <dbReference type="EMBL" id="CAH0020038.1"/>
    </source>
</evidence>
<evidence type="ECO:0000313" key="3">
    <source>
        <dbReference type="Proteomes" id="UP000696573"/>
    </source>
</evidence>